<dbReference type="EMBL" id="JAPQKS010000001">
    <property type="protein sequence ID" value="KAJ5248607.1"/>
    <property type="molecule type" value="Genomic_DNA"/>
</dbReference>
<name>A0A9W9PJL7_9EURO</name>
<feature type="region of interest" description="Disordered" evidence="1">
    <location>
        <begin position="65"/>
        <end position="115"/>
    </location>
</feature>
<gene>
    <name evidence="2" type="ORF">N7468_000058</name>
</gene>
<dbReference type="AlphaFoldDB" id="A0A9W9PJL7"/>
<reference evidence="2" key="2">
    <citation type="journal article" date="2023" name="IMA Fungus">
        <title>Comparative genomic study of the Penicillium genus elucidates a diverse pangenome and 15 lateral gene transfer events.</title>
        <authorList>
            <person name="Petersen C."/>
            <person name="Sorensen T."/>
            <person name="Nielsen M.R."/>
            <person name="Sondergaard T.E."/>
            <person name="Sorensen J.L."/>
            <person name="Fitzpatrick D.A."/>
            <person name="Frisvad J.C."/>
            <person name="Nielsen K.L."/>
        </authorList>
    </citation>
    <scope>NUCLEOTIDE SEQUENCE</scope>
    <source>
        <strain evidence="2">IBT 19713</strain>
    </source>
</reference>
<evidence type="ECO:0000313" key="3">
    <source>
        <dbReference type="Proteomes" id="UP001150941"/>
    </source>
</evidence>
<dbReference type="RefSeq" id="XP_058335386.1">
    <property type="nucleotide sequence ID" value="XM_058469355.1"/>
</dbReference>
<proteinExistence type="predicted"/>
<sequence length="115" mass="13012">MLRHNVWLTHLRSTKAYLVSSLSLRKEKGRGEEAQANGNSGEAQSFLAYLKHTVLASRCTYSRLAPPSFLTPVDPSRRGQPWAESSQTEHLHPGLSSRPHMENAGMEWRLPTEWT</sequence>
<evidence type="ECO:0000313" key="2">
    <source>
        <dbReference type="EMBL" id="KAJ5248607.1"/>
    </source>
</evidence>
<dbReference type="GeneID" id="83196658"/>
<keyword evidence="3" id="KW-1185">Reference proteome</keyword>
<reference evidence="2" key="1">
    <citation type="submission" date="2022-11" db="EMBL/GenBank/DDBJ databases">
        <authorList>
            <person name="Petersen C."/>
        </authorList>
    </citation>
    <scope>NUCLEOTIDE SEQUENCE</scope>
    <source>
        <strain evidence="2">IBT 19713</strain>
    </source>
</reference>
<dbReference type="Proteomes" id="UP001150941">
    <property type="component" value="Unassembled WGS sequence"/>
</dbReference>
<accession>A0A9W9PJL7</accession>
<organism evidence="2 3">
    <name type="scientific">Penicillium chermesinum</name>
    <dbReference type="NCBI Taxonomy" id="63820"/>
    <lineage>
        <taxon>Eukaryota</taxon>
        <taxon>Fungi</taxon>
        <taxon>Dikarya</taxon>
        <taxon>Ascomycota</taxon>
        <taxon>Pezizomycotina</taxon>
        <taxon>Eurotiomycetes</taxon>
        <taxon>Eurotiomycetidae</taxon>
        <taxon>Eurotiales</taxon>
        <taxon>Aspergillaceae</taxon>
        <taxon>Penicillium</taxon>
    </lineage>
</organism>
<comment type="caution">
    <text evidence="2">The sequence shown here is derived from an EMBL/GenBank/DDBJ whole genome shotgun (WGS) entry which is preliminary data.</text>
</comment>
<protein>
    <submittedName>
        <fullName evidence="2">Uncharacterized protein</fullName>
    </submittedName>
</protein>
<evidence type="ECO:0000256" key="1">
    <source>
        <dbReference type="SAM" id="MobiDB-lite"/>
    </source>
</evidence>